<dbReference type="GO" id="GO:0043565">
    <property type="term" value="F:sequence-specific DNA binding"/>
    <property type="evidence" value="ECO:0007669"/>
    <property type="project" value="InterPro"/>
</dbReference>
<dbReference type="CDD" id="cd08536">
    <property type="entry name" value="SAM_PNT-Mae"/>
    <property type="match status" value="1"/>
</dbReference>
<dbReference type="OrthoDB" id="10042983at2759"/>
<sequence>MYARQDYQVFNNQYPTNGYFHSYENGIQYTQDTAVPPWTTQSQPLQHKMVYPTETYSQTNTNSRLDPTIAFPVALRPSAFEHSRFIDKMQPVHTRVKKEKYIESPHHEEHFPAADPRLWTREDVARWLRWMSEAYSLDNVKPDRFEMNGKGLCLMTMDMFVYRVPEGGKLLYTDFQRRLRLAVGSSS</sequence>
<evidence type="ECO:0000313" key="2">
    <source>
        <dbReference type="Proteomes" id="UP000515163"/>
    </source>
</evidence>
<dbReference type="RefSeq" id="XP_031555182.1">
    <property type="nucleotide sequence ID" value="XM_031699322.1"/>
</dbReference>
<dbReference type="KEGG" id="aten:116292086"/>
<dbReference type="SMART" id="SM00251">
    <property type="entry name" value="SAM_PNT"/>
    <property type="match status" value="1"/>
</dbReference>
<dbReference type="SUPFAM" id="SSF47769">
    <property type="entry name" value="SAM/Pointed domain"/>
    <property type="match status" value="1"/>
</dbReference>
<proteinExistence type="predicted"/>
<dbReference type="PROSITE" id="PS51433">
    <property type="entry name" value="PNT"/>
    <property type="match status" value="1"/>
</dbReference>
<protein>
    <submittedName>
        <fullName evidence="3">Uncharacterized protein LOC116292086 isoform X1</fullName>
    </submittedName>
</protein>
<dbReference type="InterPro" id="IPR003118">
    <property type="entry name" value="Pointed_dom"/>
</dbReference>
<accession>A0A6P8HR72</accession>
<name>A0A6P8HR72_ACTTE</name>
<dbReference type="AlphaFoldDB" id="A0A6P8HR72"/>
<gene>
    <name evidence="3" type="primary">LOC116292086</name>
</gene>
<feature type="domain" description="PNT" evidence="1">
    <location>
        <begin position="98"/>
        <end position="182"/>
    </location>
</feature>
<dbReference type="Gene3D" id="1.10.150.50">
    <property type="entry name" value="Transcription Factor, Ets-1"/>
    <property type="match status" value="1"/>
</dbReference>
<evidence type="ECO:0000313" key="3">
    <source>
        <dbReference type="RefSeq" id="XP_031555182.1"/>
    </source>
</evidence>
<organism evidence="2 3">
    <name type="scientific">Actinia tenebrosa</name>
    <name type="common">Australian red waratah sea anemone</name>
    <dbReference type="NCBI Taxonomy" id="6105"/>
    <lineage>
        <taxon>Eukaryota</taxon>
        <taxon>Metazoa</taxon>
        <taxon>Cnidaria</taxon>
        <taxon>Anthozoa</taxon>
        <taxon>Hexacorallia</taxon>
        <taxon>Actiniaria</taxon>
        <taxon>Actiniidae</taxon>
        <taxon>Actinia</taxon>
    </lineage>
</organism>
<dbReference type="FunFam" id="1.10.150.50:FF:000061">
    <property type="entry name" value="Ets DNA-binding protein pokkuri"/>
    <property type="match status" value="1"/>
</dbReference>
<dbReference type="GeneID" id="116292086"/>
<keyword evidence="2" id="KW-1185">Reference proteome</keyword>
<dbReference type="InParanoid" id="A0A6P8HR72"/>
<dbReference type="Pfam" id="PF02198">
    <property type="entry name" value="SAM_PNT"/>
    <property type="match status" value="1"/>
</dbReference>
<dbReference type="InterPro" id="IPR013761">
    <property type="entry name" value="SAM/pointed_sf"/>
</dbReference>
<dbReference type="Proteomes" id="UP000515163">
    <property type="component" value="Unplaced"/>
</dbReference>
<evidence type="ECO:0000259" key="1">
    <source>
        <dbReference type="PROSITE" id="PS51433"/>
    </source>
</evidence>
<reference evidence="3" key="1">
    <citation type="submission" date="2025-08" db="UniProtKB">
        <authorList>
            <consortium name="RefSeq"/>
        </authorList>
    </citation>
    <scope>IDENTIFICATION</scope>
    <source>
        <tissue evidence="3">Tentacle</tissue>
    </source>
</reference>